<dbReference type="WBParaSite" id="ACRNAN_Path_550.g2091.t1">
    <property type="protein sequence ID" value="ACRNAN_Path_550.g2091.t1"/>
    <property type="gene ID" value="ACRNAN_Path_550.g2091"/>
</dbReference>
<name>A0A914C865_9BILA</name>
<reference evidence="3" key="1">
    <citation type="submission" date="2022-11" db="UniProtKB">
        <authorList>
            <consortium name="WormBaseParasite"/>
        </authorList>
    </citation>
    <scope>IDENTIFICATION</scope>
</reference>
<dbReference type="Proteomes" id="UP000887540">
    <property type="component" value="Unplaced"/>
</dbReference>
<keyword evidence="2" id="KW-1185">Reference proteome</keyword>
<evidence type="ECO:0000256" key="1">
    <source>
        <dbReference type="SAM" id="MobiDB-lite"/>
    </source>
</evidence>
<accession>A0A914C865</accession>
<proteinExistence type="predicted"/>
<dbReference type="AlphaFoldDB" id="A0A914C865"/>
<protein>
    <submittedName>
        <fullName evidence="3">Uncharacterized protein</fullName>
    </submittedName>
</protein>
<organism evidence="2 3">
    <name type="scientific">Acrobeloides nanus</name>
    <dbReference type="NCBI Taxonomy" id="290746"/>
    <lineage>
        <taxon>Eukaryota</taxon>
        <taxon>Metazoa</taxon>
        <taxon>Ecdysozoa</taxon>
        <taxon>Nematoda</taxon>
        <taxon>Chromadorea</taxon>
        <taxon>Rhabditida</taxon>
        <taxon>Tylenchina</taxon>
        <taxon>Cephalobomorpha</taxon>
        <taxon>Cephaloboidea</taxon>
        <taxon>Cephalobidae</taxon>
        <taxon>Acrobeloides</taxon>
    </lineage>
</organism>
<evidence type="ECO:0000313" key="3">
    <source>
        <dbReference type="WBParaSite" id="ACRNAN_Path_550.g2091.t1"/>
    </source>
</evidence>
<evidence type="ECO:0000313" key="2">
    <source>
        <dbReference type="Proteomes" id="UP000887540"/>
    </source>
</evidence>
<sequence>MKEYDPETHICFSSVDGFYFVFKGYDIGIERMLDILAKVNMHDYGLDYLLSAIKPSLIKHGIDFSTIISEDIKNAIYDAGFKIEDLRAYEKQRIIFIERVYRIMKKKETNRFRNKILRFATLEARESRHTMSEFLYNLETLYMLFEQTRSTKRRKYLEENASLDETNELDKIYEWFYNLKYNLKAFEQHISNFVGVQLIPPYRSHEETVKLLLQLARNKEIKFASKESLLYHVLKHGDAAIDLFNKSAFLQNWAKKWRLYTTRANNAIAEHQMVQSHWEAIGGGRTFIFYLPNKRVTAMAVVFVSEYGEVFLKTYYTIAGTNKDRLGNMPSHHVEILLEKVEDSSLYLPVMQFISEVIDETVLLSEEQSSTSDYGSMSDISSLQDTTDFNDSELDIDDLMDTNRLEMKHSLGKHKNFAELIFSSDKPDSAIKISQYWLTYPLELEDFEDVRILTENAAVIFKEVLHKPSSNTNHSFELTPFPINVPSMGSCNRVDKMSCMANSTVSQPTGKSNDSVVSSPLI</sequence>
<feature type="region of interest" description="Disordered" evidence="1">
    <location>
        <begin position="503"/>
        <end position="522"/>
    </location>
</feature>